<dbReference type="Proteomes" id="UP000779070">
    <property type="component" value="Unassembled WGS sequence"/>
</dbReference>
<organism evidence="1 2">
    <name type="scientific">Vibrio neptunius</name>
    <dbReference type="NCBI Taxonomy" id="170651"/>
    <lineage>
        <taxon>Bacteria</taxon>
        <taxon>Pseudomonadati</taxon>
        <taxon>Pseudomonadota</taxon>
        <taxon>Gammaproteobacteria</taxon>
        <taxon>Vibrionales</taxon>
        <taxon>Vibrionaceae</taxon>
        <taxon>Vibrio</taxon>
    </lineage>
</organism>
<dbReference type="InterPro" id="IPR017647">
    <property type="entry name" value="Dnd_assoc_3"/>
</dbReference>
<proteinExistence type="predicted"/>
<accession>A0ABS3A0I8</accession>
<dbReference type="EMBL" id="JAFHLB010000003">
    <property type="protein sequence ID" value="MBN3576683.1"/>
    <property type="molecule type" value="Genomic_DNA"/>
</dbReference>
<evidence type="ECO:0000313" key="2">
    <source>
        <dbReference type="Proteomes" id="UP000779070"/>
    </source>
</evidence>
<evidence type="ECO:0000313" key="1">
    <source>
        <dbReference type="EMBL" id="MBN3576683.1"/>
    </source>
</evidence>
<comment type="caution">
    <text evidence="1">The sequence shown here is derived from an EMBL/GenBank/DDBJ whole genome shotgun (WGS) entry which is preliminary data.</text>
</comment>
<keyword evidence="2" id="KW-1185">Reference proteome</keyword>
<dbReference type="RefSeq" id="WP_206369006.1">
    <property type="nucleotide sequence ID" value="NZ_CAWPTM010000111.1"/>
</dbReference>
<name>A0ABS3A0I8_9VIBR</name>
<reference evidence="1 2" key="1">
    <citation type="submission" date="2021-02" db="EMBL/GenBank/DDBJ databases">
        <title>Draft Genome Sequences of 5 Vibrio neptunius Strains Isolated From of Bivalve Hatcheries.</title>
        <authorList>
            <person name="Galvis F."/>
            <person name="Barja J.L."/>
            <person name="Lemos M.L."/>
            <person name="Balado M."/>
        </authorList>
    </citation>
    <scope>NUCLEOTIDE SEQUENCE [LARGE SCALE GENOMIC DNA]</scope>
    <source>
        <strain evidence="1 2">PP-145.98</strain>
    </source>
</reference>
<dbReference type="NCBIfam" id="TIGR03238">
    <property type="entry name" value="dnd_assoc_3"/>
    <property type="match status" value="1"/>
</dbReference>
<protein>
    <submittedName>
        <fullName evidence="1">DNA phosphorothioation-dependent restriction protein DptF</fullName>
    </submittedName>
</protein>
<gene>
    <name evidence="1" type="primary">dptF</name>
    <name evidence="1" type="ORF">JYA62_03230</name>
</gene>
<sequence>MLLKDALSVLSKSSPYAVSTERGDQNKGKLDGVKDYLYIDMPIAEAVEKRISSFSADKPEVLFLCGSSGDGKSELLTACKKKYRTRAHFHLDATHSFDPRENAIQTLDKVFEEYLSQSKPLVVGINTGMLGNYAEEGNNEIFKSIIKNYLEFGHDGSGFYFIDFERFPKFVIDDSGYLSDFAEKLLKKLTAKEDNLIRQIYDKDKLACSDSDSRRLQANYELLSLPAVQRTVIDLLFKARLMQDQFVTARSLLDFIFMLIAGPGYLFDNLFSGGDNELANKVVEFDPAHLRTKKIDRFILANDLGLPDTEFEEFKFHLKELGVENLNTSHSYLRLFYILKSEDYANNYHNRFSQDFSQSLIEEYINIYQKHRDYDSRDDEHRRVIRDFCNNTLRTAIRKYNNRNAPNLLKGHYLISEKNGYQLVAKLDIKPDLKNVMSPPIHQVSFFTASICVGNKSLTIPVNINLLQLMKRIVDGYRPNKHDKDTVVLLDELVEKISKIASQETTLHIINGSQHITVTDDEDDKYEVSGLNND</sequence>